<keyword evidence="2" id="KW-1185">Reference proteome</keyword>
<accession>A0ACD1A6J2</accession>
<evidence type="ECO:0000313" key="1">
    <source>
        <dbReference type="EMBL" id="QOX61985.1"/>
    </source>
</evidence>
<proteinExistence type="predicted"/>
<organism evidence="1 2">
    <name type="scientific">Anoxybacterium hadale</name>
    <dbReference type="NCBI Taxonomy" id="3408580"/>
    <lineage>
        <taxon>Bacteria</taxon>
        <taxon>Bacillati</taxon>
        <taxon>Bacillota</taxon>
        <taxon>Clostridia</taxon>
        <taxon>Peptostreptococcales</taxon>
        <taxon>Anaerovoracaceae</taxon>
        <taxon>Anoxybacterium</taxon>
    </lineage>
</organism>
<name>A0ACD1A6J2_9FIRM</name>
<dbReference type="EMBL" id="CP042469">
    <property type="protein sequence ID" value="QOX61985.1"/>
    <property type="molecule type" value="Genomic_DNA"/>
</dbReference>
<protein>
    <submittedName>
        <fullName evidence="1">Hydrogenase iron-sulfur subunit</fullName>
    </submittedName>
</protein>
<dbReference type="Proteomes" id="UP000594014">
    <property type="component" value="Chromosome"/>
</dbReference>
<evidence type="ECO:0000313" key="2">
    <source>
        <dbReference type="Proteomes" id="UP000594014"/>
    </source>
</evidence>
<sequence length="472" mass="51966">MKTILAGKSRYTESLKPALHDAGFDTIAVETVHELRSLPKEYPVIVLQDTELSPLITSKKEAEAAILGLKPKDLIVFLMDQNQDATPYIENCVLHMASYLAGLKRNIAVLLRSSRASDSGFDERYRTARNKGVAFVKYEHIDIGSDDGKTRIELWDGSTRLVLETPLCIPCEASPTSELYAFADALHVRTYGDRDVSGSHGVSGGRWFLNQGTTFKRNVKLIHTDSLDQDARSIVPSLVRDLKELYEPGQEQIAFVDSKKCAFCYTCYRVCPHSALSPDENNEAMKAEELLCQRCGICVSVCPAGAIAFRGTESVCRSEGEAFEQDAGAMEQRTEVMEQDVGAMALGKEDDSKATQKLKIFCCENSAFPLSAEALVGINTAIQPVACGGEISTGMVLEALKQYDSVLVAVCCYDACKHRDGNKRCTKQMERLKERLGKLGYDSNRISSVRIGITMADILRDEALTALKGEVR</sequence>
<reference evidence="1" key="1">
    <citation type="submission" date="2019-08" db="EMBL/GenBank/DDBJ databases">
        <title>Genome sequence of Clostridiales bacterium MT110.</title>
        <authorList>
            <person name="Cao J."/>
        </authorList>
    </citation>
    <scope>NUCLEOTIDE SEQUENCE</scope>
    <source>
        <strain evidence="1">MT110</strain>
    </source>
</reference>
<gene>
    <name evidence="1" type="ORF">FRZ06_00750</name>
</gene>